<evidence type="ECO:0000259" key="3">
    <source>
        <dbReference type="PROSITE" id="PS51186"/>
    </source>
</evidence>
<proteinExistence type="predicted"/>
<dbReference type="InterPro" id="IPR016181">
    <property type="entry name" value="Acyl_CoA_acyltransferase"/>
</dbReference>
<evidence type="ECO:0000313" key="4">
    <source>
        <dbReference type="EMBL" id="QAY68473.1"/>
    </source>
</evidence>
<keyword evidence="1 4" id="KW-0808">Transferase</keyword>
<reference evidence="4 5" key="1">
    <citation type="submission" date="2019-01" db="EMBL/GenBank/DDBJ databases">
        <title>Genome sequencing of strain FW100M-2.</title>
        <authorList>
            <person name="Heo J."/>
            <person name="Kim S.-J."/>
            <person name="Kim J.-S."/>
            <person name="Hong S.-B."/>
            <person name="Kwon S.-W."/>
        </authorList>
    </citation>
    <scope>NUCLEOTIDE SEQUENCE [LARGE SCALE GENOMIC DNA]</scope>
    <source>
        <strain evidence="4 5">FW100M-2</strain>
    </source>
</reference>
<evidence type="ECO:0000313" key="5">
    <source>
        <dbReference type="Proteomes" id="UP000293568"/>
    </source>
</evidence>
<organism evidence="4 5">
    <name type="scientific">Paenibacillus protaetiae</name>
    <dbReference type="NCBI Taxonomy" id="2509456"/>
    <lineage>
        <taxon>Bacteria</taxon>
        <taxon>Bacillati</taxon>
        <taxon>Bacillota</taxon>
        <taxon>Bacilli</taxon>
        <taxon>Bacillales</taxon>
        <taxon>Paenibacillaceae</taxon>
        <taxon>Paenibacillus</taxon>
    </lineage>
</organism>
<name>A0A4P6F1F0_9BACL</name>
<keyword evidence="5" id="KW-1185">Reference proteome</keyword>
<dbReference type="PANTHER" id="PTHR43420">
    <property type="entry name" value="ACETYLTRANSFERASE"/>
    <property type="match status" value="1"/>
</dbReference>
<dbReference type="CDD" id="cd04301">
    <property type="entry name" value="NAT_SF"/>
    <property type="match status" value="1"/>
</dbReference>
<dbReference type="EMBL" id="CP035492">
    <property type="protein sequence ID" value="QAY68473.1"/>
    <property type="molecule type" value="Genomic_DNA"/>
</dbReference>
<dbReference type="OrthoDB" id="9805924at2"/>
<gene>
    <name evidence="4" type="ORF">ET464_11685</name>
</gene>
<sequence>MELKHVEELALNQWPALSALLYDGWLLRFAEGYTKRSNSVSPIFGSSLDTAAKIAACEELYASQQQPAIFKITPFVQPEGLDQQLAERGYVRVDSSFIQTLSLDQLQQPRLGGAVIRETLTANWLVDFCRLNPGSAAHRSVMEQIITRIIGKTGFISLVQDGRTVACGFGVIERGCIGLYDIVTDEACRNKGYAEQMITHLLHWGKSNGAASSYLAVIAQNKPALRLYEKLGYKTAYEYWYRVRPN</sequence>
<dbReference type="GO" id="GO:0016747">
    <property type="term" value="F:acyltransferase activity, transferring groups other than amino-acyl groups"/>
    <property type="evidence" value="ECO:0007669"/>
    <property type="project" value="InterPro"/>
</dbReference>
<dbReference type="SUPFAM" id="SSF55729">
    <property type="entry name" value="Acyl-CoA N-acyltransferases (Nat)"/>
    <property type="match status" value="1"/>
</dbReference>
<feature type="domain" description="N-acetyltransferase" evidence="3">
    <location>
        <begin position="115"/>
        <end position="246"/>
    </location>
</feature>
<dbReference type="InterPro" id="IPR050680">
    <property type="entry name" value="YpeA/RimI_acetyltransf"/>
</dbReference>
<dbReference type="PANTHER" id="PTHR43420:SF12">
    <property type="entry name" value="N-ACETYLTRANSFERASE DOMAIN-CONTAINING PROTEIN"/>
    <property type="match status" value="1"/>
</dbReference>
<keyword evidence="2" id="KW-0012">Acyltransferase</keyword>
<dbReference type="Gene3D" id="3.40.630.30">
    <property type="match status" value="1"/>
</dbReference>
<dbReference type="KEGG" id="pprt:ET464_11685"/>
<dbReference type="Proteomes" id="UP000293568">
    <property type="component" value="Chromosome"/>
</dbReference>
<evidence type="ECO:0000256" key="1">
    <source>
        <dbReference type="ARBA" id="ARBA00022679"/>
    </source>
</evidence>
<accession>A0A4P6F1F0</accession>
<dbReference type="InterPro" id="IPR000182">
    <property type="entry name" value="GNAT_dom"/>
</dbReference>
<dbReference type="Pfam" id="PF24553">
    <property type="entry name" value="Rv0428c_C"/>
    <property type="match status" value="1"/>
</dbReference>
<dbReference type="PROSITE" id="PS51186">
    <property type="entry name" value="GNAT"/>
    <property type="match status" value="1"/>
</dbReference>
<evidence type="ECO:0000256" key="2">
    <source>
        <dbReference type="ARBA" id="ARBA00023315"/>
    </source>
</evidence>
<dbReference type="AlphaFoldDB" id="A0A4P6F1F0"/>
<protein>
    <submittedName>
        <fullName evidence="4">GNAT family N-acetyltransferase</fullName>
    </submittedName>
</protein>
<dbReference type="InterPro" id="IPR056935">
    <property type="entry name" value="Rv0428c-like_C"/>
</dbReference>